<accession>A0A1B6VNI6</accession>
<gene>
    <name evidence="2" type="primary">ivy</name>
    <name evidence="2" type="ORF">A0123_00327</name>
</gene>
<comment type="caution">
    <text evidence="2">The sequence shown here is derived from an EMBL/GenBank/DDBJ whole genome shotgun (WGS) entry which is preliminary data.</text>
</comment>
<dbReference type="AlphaFoldDB" id="A0A1B6VNI6"/>
<dbReference type="OrthoDB" id="9033596at2"/>
<dbReference type="Proteomes" id="UP000077786">
    <property type="component" value="Unassembled WGS sequence"/>
</dbReference>
<name>A0A1B6VNI6_9PROT</name>
<dbReference type="InterPro" id="IPR036501">
    <property type="entry name" value="Inhibitor_vert_lysozyme_sf"/>
</dbReference>
<dbReference type="SUPFAM" id="SSF89872">
    <property type="entry name" value="Inhibitor of vertebrate lysozyme, Ivy"/>
    <property type="match status" value="1"/>
</dbReference>
<dbReference type="Pfam" id="PF08816">
    <property type="entry name" value="Ivy"/>
    <property type="match status" value="1"/>
</dbReference>
<reference evidence="2 3" key="1">
    <citation type="submission" date="2016-03" db="EMBL/GenBank/DDBJ databases">
        <title>Draft genome sequence of Gluconobacter cerinus strain CECT 9110.</title>
        <authorList>
            <person name="Sainz F."/>
            <person name="Mas A."/>
            <person name="Torija M.J."/>
        </authorList>
    </citation>
    <scope>NUCLEOTIDE SEQUENCE [LARGE SCALE GENOMIC DNA]</scope>
    <source>
        <strain evidence="2 3">CECT 9110</strain>
    </source>
</reference>
<feature type="signal peptide" evidence="1">
    <location>
        <begin position="1"/>
        <end position="22"/>
    </location>
</feature>
<dbReference type="PATRIC" id="fig|38307.3.peg.342"/>
<feature type="chain" id="PRO_5008590198" evidence="1">
    <location>
        <begin position="23"/>
        <end position="136"/>
    </location>
</feature>
<dbReference type="Gene3D" id="3.40.1420.10">
    <property type="entry name" value="Inhibitor of vertebrate lysozyme"/>
    <property type="match status" value="1"/>
</dbReference>
<protein>
    <submittedName>
        <fullName evidence="2">Inhibitor of vertebrate lysozyme</fullName>
    </submittedName>
</protein>
<dbReference type="EMBL" id="LUTU01000004">
    <property type="protein sequence ID" value="OAJ68764.1"/>
    <property type="molecule type" value="Genomic_DNA"/>
</dbReference>
<sequence length="136" mass="14738">MKLKLFVAMLPLIALSTSLASAEVPTTQELLNRSGFKEAYKSMITLPAWVVSGQGTSTPVEYFSQDGKRYALGHMCKPHDCAAQQLEIVMANDHSGAWGLLSIKANSALKQTLLGSPEPAMEKVLRDAYSKNNPAN</sequence>
<keyword evidence="1" id="KW-0732">Signal</keyword>
<dbReference type="RefSeq" id="WP_064273090.1">
    <property type="nucleotide sequence ID" value="NZ_LUTU01000004.1"/>
</dbReference>
<proteinExistence type="predicted"/>
<evidence type="ECO:0000256" key="1">
    <source>
        <dbReference type="SAM" id="SignalP"/>
    </source>
</evidence>
<evidence type="ECO:0000313" key="2">
    <source>
        <dbReference type="EMBL" id="OAJ68764.1"/>
    </source>
</evidence>
<organism evidence="2 3">
    <name type="scientific">Gluconobacter cerinus</name>
    <dbReference type="NCBI Taxonomy" id="38307"/>
    <lineage>
        <taxon>Bacteria</taxon>
        <taxon>Pseudomonadati</taxon>
        <taxon>Pseudomonadota</taxon>
        <taxon>Alphaproteobacteria</taxon>
        <taxon>Acetobacterales</taxon>
        <taxon>Acetobacteraceae</taxon>
        <taxon>Gluconobacter</taxon>
    </lineage>
</organism>
<evidence type="ECO:0000313" key="3">
    <source>
        <dbReference type="Proteomes" id="UP000077786"/>
    </source>
</evidence>